<gene>
    <name evidence="2" type="ORF">O0S10_01445</name>
</gene>
<proteinExistence type="predicted"/>
<accession>A0ABT4IFC7</accession>
<evidence type="ECO:0000313" key="3">
    <source>
        <dbReference type="Proteomes" id="UP001141422"/>
    </source>
</evidence>
<evidence type="ECO:0000256" key="1">
    <source>
        <dbReference type="SAM" id="Phobius"/>
    </source>
</evidence>
<keyword evidence="1" id="KW-1133">Transmembrane helix</keyword>
<comment type="caution">
    <text evidence="2">The sequence shown here is derived from an EMBL/GenBank/DDBJ whole genome shotgun (WGS) entry which is preliminary data.</text>
</comment>
<dbReference type="SUPFAM" id="SSF82171">
    <property type="entry name" value="DPP6 N-terminal domain-like"/>
    <property type="match status" value="1"/>
</dbReference>
<name>A0ABT4IFC7_9EURY</name>
<evidence type="ECO:0000313" key="2">
    <source>
        <dbReference type="EMBL" id="MCZ0859890.1"/>
    </source>
</evidence>
<dbReference type="EMBL" id="JAPTGB010000002">
    <property type="protein sequence ID" value="MCZ0859890.1"/>
    <property type="molecule type" value="Genomic_DNA"/>
</dbReference>
<keyword evidence="1" id="KW-0812">Transmembrane</keyword>
<feature type="transmembrane region" description="Helical" evidence="1">
    <location>
        <begin position="359"/>
        <end position="378"/>
    </location>
</feature>
<sequence length="381" mass="43213">MKSNLFFFTIFIVCLVVISVTSASVLEIQFRGEPEIIYEFQEGYHFNTIHTDGTYILIKETQPNDLQLQDQATEGYEYFGNLYLYDIDHDFLTRIPGNIPPRIATISNGTVYWKSAKFASQIPDEALGNMRFAEYYYQYTPGDEVPVKINIPQNSGMIDFATDGLHLVMSRNEMLTEGKLEPTLTLFDLQTGDEKRIPVFGGLDPYSLELSGDYLIYSDSAMLIPDVNDRRIHIYSIHSGQTHHLEKRDGVGQSIRGLWGDNLFYAEYDLMDYPTIMESDYFLLNLTTNRTQSIEIQKDITSELIHPSVVVFTDIDESTGRQVVKFAHLDMPPVTQPIITTSNTEQTPPPQPTQAGSPLALTVGLIAFVLACVFAILWREK</sequence>
<reference evidence="2" key="1">
    <citation type="submission" date="2022-12" db="EMBL/GenBank/DDBJ databases">
        <title>Isolation and characterisation of novel Methanocorpusculum spp. from native Australian herbivores indicates the genus is ancestrally host-associated.</title>
        <authorList>
            <person name="Volmer J.G."/>
            <person name="Soo R.M."/>
            <person name="Evans P.N."/>
            <person name="Hoedt E.C."/>
            <person name="Astorga Alsina A.L."/>
            <person name="Woodcroft B.J."/>
            <person name="Tyson G.W."/>
            <person name="Hugenholtz P."/>
            <person name="Morrison M."/>
        </authorList>
    </citation>
    <scope>NUCLEOTIDE SEQUENCE</scope>
    <source>
        <strain evidence="2">MG</strain>
    </source>
</reference>
<keyword evidence="1" id="KW-0472">Membrane</keyword>
<dbReference type="RefSeq" id="WP_268924108.1">
    <property type="nucleotide sequence ID" value="NZ_JAPTGB010000002.1"/>
</dbReference>
<evidence type="ECO:0008006" key="4">
    <source>
        <dbReference type="Google" id="ProtNLM"/>
    </source>
</evidence>
<keyword evidence="3" id="KW-1185">Reference proteome</keyword>
<dbReference type="Proteomes" id="UP001141422">
    <property type="component" value="Unassembled WGS sequence"/>
</dbReference>
<protein>
    <recommendedName>
        <fullName evidence="4">S-layer family duplication domain-containing protein</fullName>
    </recommendedName>
</protein>
<organism evidence="2 3">
    <name type="scientific">Methanocorpusculum petauri</name>
    <dbReference type="NCBI Taxonomy" id="3002863"/>
    <lineage>
        <taxon>Archaea</taxon>
        <taxon>Methanobacteriati</taxon>
        <taxon>Methanobacteriota</taxon>
        <taxon>Stenosarchaea group</taxon>
        <taxon>Methanomicrobia</taxon>
        <taxon>Methanomicrobiales</taxon>
        <taxon>Methanocorpusculaceae</taxon>
        <taxon>Methanocorpusculum</taxon>
    </lineage>
</organism>